<sequence>MESRGVGADAPAPPARSAQRLVIPKKRSDGLSEAALAELRAEFGSAPLPPAAPAPAAPTEAVPASHTVAEACPFCHEPMPNPMSPALHALVQQWVQKSRAGKVLRPTDTLAVCQRHRDEHDIIPHGRRNGWPLELDFRALRRRITDPNHRYMRVLQDRLLDPERSPFFQEARRTREHMGKRASASAHQIDRFDEQQCG</sequence>
<gene>
    <name evidence="2" type="ORF">GLX27_002820</name>
</gene>
<feature type="region of interest" description="Disordered" evidence="1">
    <location>
        <begin position="175"/>
        <end position="198"/>
    </location>
</feature>
<feature type="region of interest" description="Disordered" evidence="1">
    <location>
        <begin position="1"/>
        <end position="26"/>
    </location>
</feature>
<dbReference type="EMBL" id="CP046236">
    <property type="protein sequence ID" value="WFD48152.1"/>
    <property type="molecule type" value="Genomic_DNA"/>
</dbReference>
<evidence type="ECO:0000313" key="3">
    <source>
        <dbReference type="Proteomes" id="UP000818624"/>
    </source>
</evidence>
<feature type="compositionally biased region" description="Basic and acidic residues" evidence="1">
    <location>
        <begin position="188"/>
        <end position="198"/>
    </location>
</feature>
<evidence type="ECO:0008006" key="4">
    <source>
        <dbReference type="Google" id="ProtNLM"/>
    </source>
</evidence>
<evidence type="ECO:0000256" key="1">
    <source>
        <dbReference type="SAM" id="MobiDB-lite"/>
    </source>
</evidence>
<accession>A0ABY8ETL6</accession>
<evidence type="ECO:0000313" key="2">
    <source>
        <dbReference type="EMBL" id="WFD48152.1"/>
    </source>
</evidence>
<organism evidence="2 3">
    <name type="scientific">Malassezia furfur</name>
    <name type="common">Pityriasis versicolor infection agent</name>
    <name type="synonym">Pityrosporum furfur</name>
    <dbReference type="NCBI Taxonomy" id="55194"/>
    <lineage>
        <taxon>Eukaryota</taxon>
        <taxon>Fungi</taxon>
        <taxon>Dikarya</taxon>
        <taxon>Basidiomycota</taxon>
        <taxon>Ustilaginomycotina</taxon>
        <taxon>Malasseziomycetes</taxon>
        <taxon>Malasseziales</taxon>
        <taxon>Malasseziaceae</taxon>
        <taxon>Malassezia</taxon>
    </lineage>
</organism>
<proteinExistence type="predicted"/>
<keyword evidence="3" id="KW-1185">Reference proteome</keyword>
<reference evidence="2 3" key="1">
    <citation type="journal article" date="2020" name="Elife">
        <title>Loss of centromere function drives karyotype evolution in closely related Malassezia species.</title>
        <authorList>
            <person name="Sankaranarayanan S.R."/>
            <person name="Ianiri G."/>
            <person name="Coelho M.A."/>
            <person name="Reza M.H."/>
            <person name="Thimmappa B.C."/>
            <person name="Ganguly P."/>
            <person name="Vadnala R.N."/>
            <person name="Sun S."/>
            <person name="Siddharthan R."/>
            <person name="Tellgren-Roth C."/>
            <person name="Dawson T.L."/>
            <person name="Heitman J."/>
            <person name="Sanyal K."/>
        </authorList>
    </citation>
    <scope>NUCLEOTIDE SEQUENCE [LARGE SCALE GENOMIC DNA]</scope>
    <source>
        <strain evidence="2">CBS14141</strain>
    </source>
</reference>
<protein>
    <recommendedName>
        <fullName evidence="4">Restriction endonuclease</fullName>
    </recommendedName>
</protein>
<dbReference type="Proteomes" id="UP000818624">
    <property type="component" value="Chromosome 3"/>
</dbReference>
<name>A0ABY8ETL6_MALFU</name>